<sequence>MTEDSSYKSEIEAILRLAFLCAVGDGQIADEELQDLYDIQSLLRQFLEAREGIEKYLETGDFEEAKKIYDGSEKPIQITAHDLVADMFGGVPTFLESLYEEARGASNKEELLAIFEVEAAQITDPFLQELALLAMNWVASKDGDFSGGEQFVYNHFENELWELDPERPDFIRAAACVGAGEEVPDPRKEVFEDALAAIGDLIADFEATHNLGAEDPADSVRFDTSGKKNLYPQAAACVAL</sequence>
<organism evidence="1">
    <name type="scientific">marine metagenome</name>
    <dbReference type="NCBI Taxonomy" id="408172"/>
    <lineage>
        <taxon>unclassified sequences</taxon>
        <taxon>metagenomes</taxon>
        <taxon>ecological metagenomes</taxon>
    </lineage>
</organism>
<feature type="non-terminal residue" evidence="1">
    <location>
        <position position="240"/>
    </location>
</feature>
<reference evidence="1" key="1">
    <citation type="submission" date="2018-05" db="EMBL/GenBank/DDBJ databases">
        <authorList>
            <person name="Lanie J.A."/>
            <person name="Ng W.-L."/>
            <person name="Kazmierczak K.M."/>
            <person name="Andrzejewski T.M."/>
            <person name="Davidsen T.M."/>
            <person name="Wayne K.J."/>
            <person name="Tettelin H."/>
            <person name="Glass J.I."/>
            <person name="Rusch D."/>
            <person name="Podicherti R."/>
            <person name="Tsui H.-C.T."/>
            <person name="Winkler M.E."/>
        </authorList>
    </citation>
    <scope>NUCLEOTIDE SEQUENCE</scope>
</reference>
<name>A0A382UTB6_9ZZZZ</name>
<evidence type="ECO:0000313" key="1">
    <source>
        <dbReference type="EMBL" id="SVD37484.1"/>
    </source>
</evidence>
<dbReference type="EMBL" id="UINC01146638">
    <property type="protein sequence ID" value="SVD37484.1"/>
    <property type="molecule type" value="Genomic_DNA"/>
</dbReference>
<gene>
    <name evidence="1" type="ORF">METZ01_LOCUS390338</name>
</gene>
<dbReference type="AlphaFoldDB" id="A0A382UTB6"/>
<protein>
    <submittedName>
        <fullName evidence="1">Uncharacterized protein</fullName>
    </submittedName>
</protein>
<accession>A0A382UTB6</accession>
<proteinExistence type="predicted"/>